<feature type="binding site" evidence="1">
    <location>
        <position position="62"/>
    </location>
    <ligand>
        <name>Zn(2+)</name>
        <dbReference type="ChEBI" id="CHEBI:29105"/>
        <note>catalytic</note>
    </ligand>
</feature>
<dbReference type="InterPro" id="IPR006026">
    <property type="entry name" value="Peptidase_Metallo"/>
</dbReference>
<evidence type="ECO:0000259" key="3">
    <source>
        <dbReference type="PROSITE" id="PS51864"/>
    </source>
</evidence>
<feature type="binding site" evidence="1">
    <location>
        <position position="58"/>
    </location>
    <ligand>
        <name>Zn(2+)</name>
        <dbReference type="ChEBI" id="CHEBI:29105"/>
        <note>catalytic</note>
    </ligand>
</feature>
<dbReference type="InterPro" id="IPR024079">
    <property type="entry name" value="MetalloPept_cat_dom_sf"/>
</dbReference>
<keyword evidence="1 2" id="KW-0862">Zinc</keyword>
<dbReference type="Proteomes" id="UP001279410">
    <property type="component" value="Unassembled WGS sequence"/>
</dbReference>
<keyword evidence="1 2" id="KW-0479">Metal-binding</keyword>
<comment type="caution">
    <text evidence="1">Lacks conserved residue(s) required for the propagation of feature annotation.</text>
</comment>
<evidence type="ECO:0000256" key="1">
    <source>
        <dbReference type="PROSITE-ProRule" id="PRU01211"/>
    </source>
</evidence>
<dbReference type="Pfam" id="PF01400">
    <property type="entry name" value="Astacin"/>
    <property type="match status" value="1"/>
</dbReference>
<accession>A0AAD3NA58</accession>
<gene>
    <name evidence="4" type="ORF">AKAME5_002042900</name>
</gene>
<dbReference type="EMBL" id="BRZM01000171">
    <property type="protein sequence ID" value="GLD69116.1"/>
    <property type="molecule type" value="Genomic_DNA"/>
</dbReference>
<dbReference type="SUPFAM" id="SSF55486">
    <property type="entry name" value="Metalloproteases ('zincins'), catalytic domain"/>
    <property type="match status" value="1"/>
</dbReference>
<evidence type="ECO:0000313" key="4">
    <source>
        <dbReference type="EMBL" id="GLD69116.1"/>
    </source>
</evidence>
<dbReference type="PRINTS" id="PR00480">
    <property type="entry name" value="ASTACIN"/>
</dbReference>
<keyword evidence="1 2" id="KW-0378">Hydrolase</keyword>
<feature type="binding site" evidence="1">
    <location>
        <position position="68"/>
    </location>
    <ligand>
        <name>Zn(2+)</name>
        <dbReference type="ChEBI" id="CHEBI:29105"/>
        <note>catalytic</note>
    </ligand>
</feature>
<organism evidence="4 5">
    <name type="scientific">Lates japonicus</name>
    <name type="common">Japanese lates</name>
    <dbReference type="NCBI Taxonomy" id="270547"/>
    <lineage>
        <taxon>Eukaryota</taxon>
        <taxon>Metazoa</taxon>
        <taxon>Chordata</taxon>
        <taxon>Craniata</taxon>
        <taxon>Vertebrata</taxon>
        <taxon>Euteleostomi</taxon>
        <taxon>Actinopterygii</taxon>
        <taxon>Neopterygii</taxon>
        <taxon>Teleostei</taxon>
        <taxon>Neoteleostei</taxon>
        <taxon>Acanthomorphata</taxon>
        <taxon>Carangaria</taxon>
        <taxon>Carangaria incertae sedis</taxon>
        <taxon>Centropomidae</taxon>
        <taxon>Lates</taxon>
    </lineage>
</organism>
<dbReference type="AlphaFoldDB" id="A0AAD3NA58"/>
<dbReference type="GO" id="GO:0004222">
    <property type="term" value="F:metalloendopeptidase activity"/>
    <property type="evidence" value="ECO:0007669"/>
    <property type="project" value="UniProtKB-UniRule"/>
</dbReference>
<feature type="active site" evidence="1">
    <location>
        <position position="59"/>
    </location>
</feature>
<dbReference type="GO" id="GO:0006508">
    <property type="term" value="P:proteolysis"/>
    <property type="evidence" value="ECO:0007669"/>
    <property type="project" value="UniProtKB-KW"/>
</dbReference>
<comment type="cofactor">
    <cofactor evidence="1 2">
        <name>Zn(2+)</name>
        <dbReference type="ChEBI" id="CHEBI:29105"/>
    </cofactor>
    <text evidence="1 2">Binds 1 zinc ion per subunit.</text>
</comment>
<name>A0AAD3NA58_LATJO</name>
<dbReference type="PANTHER" id="PTHR10127:SF839">
    <property type="entry name" value="HATCHING ENZYME 1.2-RELATED"/>
    <property type="match status" value="1"/>
</dbReference>
<dbReference type="SMART" id="SM00235">
    <property type="entry name" value="ZnMc"/>
    <property type="match status" value="1"/>
</dbReference>
<keyword evidence="1 2" id="KW-0645">Protease</keyword>
<feature type="domain" description="Peptidase M12A" evidence="3">
    <location>
        <begin position="1"/>
        <end position="156"/>
    </location>
</feature>
<proteinExistence type="predicted"/>
<evidence type="ECO:0000256" key="2">
    <source>
        <dbReference type="RuleBase" id="RU361183"/>
    </source>
</evidence>
<protein>
    <recommendedName>
        <fullName evidence="2">Metalloendopeptidase</fullName>
        <ecNumber evidence="2">3.4.24.-</ecNumber>
    </recommendedName>
</protein>
<reference evidence="4" key="1">
    <citation type="submission" date="2022-08" db="EMBL/GenBank/DDBJ databases">
        <title>Genome sequencing of akame (Lates japonicus).</title>
        <authorList>
            <person name="Hashiguchi Y."/>
            <person name="Takahashi H."/>
        </authorList>
    </citation>
    <scope>NUCLEOTIDE SEQUENCE</scope>
    <source>
        <strain evidence="4">Kochi</strain>
    </source>
</reference>
<keyword evidence="5" id="KW-1185">Reference proteome</keyword>
<dbReference type="GO" id="GO:0008270">
    <property type="term" value="F:zinc ion binding"/>
    <property type="evidence" value="ECO:0007669"/>
    <property type="project" value="UniProtKB-UniRule"/>
</dbReference>
<sequence length="231" mass="26622">MAVFRQRTCIQFVPRKNQEDYISIENGDGCFSSVGKVGGRQRLSLKRPGGMKLGIIQHEFIHALGFYHEQSRSDRDKYVRINWENIKEKHRKLQKLPRFLDTPYDYGSIMHYGKHYFAIDRDKETITPIPDASVEIGQRKKMSKYDISKINLYSCFKHRTRVPLSSCTPTLPIFLLSLLNLWLSDPEMSLSILFPPASATCLLTVRGSRPGYYSNERKCKARVLAASSKAR</sequence>
<dbReference type="PANTHER" id="PTHR10127">
    <property type="entry name" value="DISCOIDIN, CUB, EGF, LAMININ , AND ZINC METALLOPROTEASE DOMAIN CONTAINING"/>
    <property type="match status" value="1"/>
</dbReference>
<dbReference type="InterPro" id="IPR001506">
    <property type="entry name" value="Peptidase_M12A"/>
</dbReference>
<dbReference type="EC" id="3.4.24.-" evidence="2"/>
<comment type="caution">
    <text evidence="4">The sequence shown here is derived from an EMBL/GenBank/DDBJ whole genome shotgun (WGS) entry which is preliminary data.</text>
</comment>
<dbReference type="Gene3D" id="3.40.390.10">
    <property type="entry name" value="Collagenase (Catalytic Domain)"/>
    <property type="match status" value="1"/>
</dbReference>
<evidence type="ECO:0000313" key="5">
    <source>
        <dbReference type="Proteomes" id="UP001279410"/>
    </source>
</evidence>
<dbReference type="PROSITE" id="PS51864">
    <property type="entry name" value="ASTACIN"/>
    <property type="match status" value="1"/>
</dbReference>
<keyword evidence="1 2" id="KW-0482">Metalloprotease</keyword>